<name>A0A2P2J6L4_RHIMU</name>
<protein>
    <submittedName>
        <fullName evidence="1">66 kDa stress protein-like</fullName>
    </submittedName>
</protein>
<dbReference type="EMBL" id="GGEC01008625">
    <property type="protein sequence ID" value="MBW89108.1"/>
    <property type="molecule type" value="Transcribed_RNA"/>
</dbReference>
<dbReference type="AlphaFoldDB" id="A0A2P2J6L4"/>
<evidence type="ECO:0000313" key="1">
    <source>
        <dbReference type="EMBL" id="MBW89108.1"/>
    </source>
</evidence>
<reference evidence="1" key="1">
    <citation type="submission" date="2018-02" db="EMBL/GenBank/DDBJ databases">
        <title>Rhizophora mucronata_Transcriptome.</title>
        <authorList>
            <person name="Meera S.P."/>
            <person name="Sreeshan A."/>
            <person name="Augustine A."/>
        </authorList>
    </citation>
    <scope>NUCLEOTIDE SEQUENCE</scope>
    <source>
        <tissue evidence="1">Leaf</tissue>
    </source>
</reference>
<accession>A0A2P2J6L4</accession>
<organism evidence="1">
    <name type="scientific">Rhizophora mucronata</name>
    <name type="common">Asiatic mangrove</name>
    <dbReference type="NCBI Taxonomy" id="61149"/>
    <lineage>
        <taxon>Eukaryota</taxon>
        <taxon>Viridiplantae</taxon>
        <taxon>Streptophyta</taxon>
        <taxon>Embryophyta</taxon>
        <taxon>Tracheophyta</taxon>
        <taxon>Spermatophyta</taxon>
        <taxon>Magnoliopsida</taxon>
        <taxon>eudicotyledons</taxon>
        <taxon>Gunneridae</taxon>
        <taxon>Pentapetalae</taxon>
        <taxon>rosids</taxon>
        <taxon>fabids</taxon>
        <taxon>Malpighiales</taxon>
        <taxon>Rhizophoraceae</taxon>
        <taxon>Rhizophora</taxon>
    </lineage>
</organism>
<sequence length="142" mass="14941">MPVKFTHIGPRIPHESTNKRFALAVTGGDNPQTIGRPLEIVDPASQDLEFLLEDVIVVGPPDPDSAGDVGRGDPLAVMREAGDGGLVAVFAVDGNVKRVVEVEDENRAMASVEDGVGLGVAGDQDPPATLRQGHARIGFRQL</sequence>
<proteinExistence type="predicted"/>